<protein>
    <submittedName>
        <fullName evidence="2">Uncharacterized protein</fullName>
    </submittedName>
</protein>
<reference evidence="3" key="1">
    <citation type="journal article" date="2019" name="Int. J. Syst. Evol. Microbiol.">
        <title>The Global Catalogue of Microorganisms (GCM) 10K type strain sequencing project: providing services to taxonomists for standard genome sequencing and annotation.</title>
        <authorList>
            <consortium name="The Broad Institute Genomics Platform"/>
            <consortium name="The Broad Institute Genome Sequencing Center for Infectious Disease"/>
            <person name="Wu L."/>
            <person name="Ma J."/>
        </authorList>
    </citation>
    <scope>NUCLEOTIDE SEQUENCE [LARGE SCALE GENOMIC DNA]</scope>
    <source>
        <strain evidence="3">CECT 7649</strain>
    </source>
</reference>
<evidence type="ECO:0000313" key="2">
    <source>
        <dbReference type="EMBL" id="MFC7387074.1"/>
    </source>
</evidence>
<sequence length="180" mass="18652">MENGEGAWRNGFARKEIGADTKGVIDGGDTCESGEGAEIVNVAGAAGQGFHCEEVVRRGCHDAEPGMIEDTASTRVVFAGDVDGGLFVEPPAGQAELVGDGLRFFEDDSVGDEHRVDVAGDALCVVGQRHRGTSDDEEVGGDSASEQRFAKGGESTFEPGAVEKDACGVVHAAVRSLAER</sequence>
<organism evidence="2 3">
    <name type="scientific">Sphaerisporangium rhizosphaerae</name>
    <dbReference type="NCBI Taxonomy" id="2269375"/>
    <lineage>
        <taxon>Bacteria</taxon>
        <taxon>Bacillati</taxon>
        <taxon>Actinomycetota</taxon>
        <taxon>Actinomycetes</taxon>
        <taxon>Streptosporangiales</taxon>
        <taxon>Streptosporangiaceae</taxon>
        <taxon>Sphaerisporangium</taxon>
    </lineage>
</organism>
<dbReference type="EMBL" id="JBHTCG010000033">
    <property type="protein sequence ID" value="MFC7387074.1"/>
    <property type="molecule type" value="Genomic_DNA"/>
</dbReference>
<evidence type="ECO:0000313" key="3">
    <source>
        <dbReference type="Proteomes" id="UP001596496"/>
    </source>
</evidence>
<evidence type="ECO:0000256" key="1">
    <source>
        <dbReference type="SAM" id="MobiDB-lite"/>
    </source>
</evidence>
<keyword evidence="3" id="KW-1185">Reference proteome</keyword>
<dbReference type="RefSeq" id="WP_380830741.1">
    <property type="nucleotide sequence ID" value="NZ_JBHTCG010000033.1"/>
</dbReference>
<proteinExistence type="predicted"/>
<feature type="region of interest" description="Disordered" evidence="1">
    <location>
        <begin position="130"/>
        <end position="157"/>
    </location>
</feature>
<comment type="caution">
    <text evidence="2">The sequence shown here is derived from an EMBL/GenBank/DDBJ whole genome shotgun (WGS) entry which is preliminary data.</text>
</comment>
<gene>
    <name evidence="2" type="ORF">ACFQSB_33025</name>
</gene>
<name>A0ABW2PDQ3_9ACTN</name>
<dbReference type="Proteomes" id="UP001596496">
    <property type="component" value="Unassembled WGS sequence"/>
</dbReference>
<accession>A0ABW2PDQ3</accession>